<dbReference type="Proteomes" id="UP000542811">
    <property type="component" value="Unassembled WGS sequence"/>
</dbReference>
<evidence type="ECO:0000313" key="2">
    <source>
        <dbReference type="EMBL" id="MBB3162403.1"/>
    </source>
</evidence>
<gene>
    <name evidence="2" type="ORF">FHS25_002866</name>
</gene>
<evidence type="ECO:0000313" key="3">
    <source>
        <dbReference type="Proteomes" id="UP000542811"/>
    </source>
</evidence>
<sequence length="194" mass="21314">MFPRKPGFPKPQRLCLLRLGVGFELFGRLVLREELGLDVTEGYLRPLARFAVCLCHLGSDTAGSTRERKRKRPGKSPGLGLITCFRQCQYIRGQREADTDLSVLEIASGHLARLVVTLEVEADLLAFDEFAHSGALDSGDVNEGVVAAIIRLNEAEAFGGIEPFNCASGHDDEPFHSNIEEPQRQGDADDDSDF</sequence>
<keyword evidence="3" id="KW-1185">Reference proteome</keyword>
<comment type="caution">
    <text evidence="2">The sequence shown here is derived from an EMBL/GenBank/DDBJ whole genome shotgun (WGS) entry which is preliminary data.</text>
</comment>
<evidence type="ECO:0000256" key="1">
    <source>
        <dbReference type="SAM" id="MobiDB-lite"/>
    </source>
</evidence>
<dbReference type="EMBL" id="JACHXX010000003">
    <property type="protein sequence ID" value="MBB3162403.1"/>
    <property type="molecule type" value="Genomic_DNA"/>
</dbReference>
<feature type="region of interest" description="Disordered" evidence="1">
    <location>
        <begin position="169"/>
        <end position="194"/>
    </location>
</feature>
<name>A0ABR6G821_9HYPH</name>
<accession>A0ABR6G821</accession>
<feature type="compositionally biased region" description="Basic and acidic residues" evidence="1">
    <location>
        <begin position="169"/>
        <end position="187"/>
    </location>
</feature>
<proteinExistence type="predicted"/>
<protein>
    <submittedName>
        <fullName evidence="2">Uncharacterized protein</fullName>
    </submittedName>
</protein>
<organism evidence="2 3">
    <name type="scientific">Rhizobium laguerreae</name>
    <dbReference type="NCBI Taxonomy" id="1076926"/>
    <lineage>
        <taxon>Bacteria</taxon>
        <taxon>Pseudomonadati</taxon>
        <taxon>Pseudomonadota</taxon>
        <taxon>Alphaproteobacteria</taxon>
        <taxon>Hyphomicrobiales</taxon>
        <taxon>Rhizobiaceae</taxon>
        <taxon>Rhizobium/Agrobacterium group</taxon>
        <taxon>Rhizobium</taxon>
    </lineage>
</organism>
<reference evidence="2 3" key="1">
    <citation type="submission" date="2020-08" db="EMBL/GenBank/DDBJ databases">
        <title>Genomic Encyclopedia of Type Strains, Phase III (KMG-III): the genomes of soil and plant-associated and newly described type strains.</title>
        <authorList>
            <person name="Whitman W."/>
        </authorList>
    </citation>
    <scope>NUCLEOTIDE SEQUENCE [LARGE SCALE GENOMIC DNA]</scope>
    <source>
        <strain evidence="2 3">CECT 8280</strain>
    </source>
</reference>